<reference evidence="3 4" key="1">
    <citation type="submission" date="2019-03" db="EMBL/GenBank/DDBJ databases">
        <title>Rhodosporidium diobovatum UCD-FST 08-225 genome sequencing, assembly, and annotation.</title>
        <authorList>
            <person name="Fakankun I.U."/>
            <person name="Fristensky B."/>
            <person name="Levin D.B."/>
        </authorList>
    </citation>
    <scope>NUCLEOTIDE SEQUENCE [LARGE SCALE GENOMIC DNA]</scope>
    <source>
        <strain evidence="3 4">UCD-FST 08-225</strain>
    </source>
</reference>
<name>A0A5C5FUA4_9BASI</name>
<evidence type="ECO:0008006" key="5">
    <source>
        <dbReference type="Google" id="ProtNLM"/>
    </source>
</evidence>
<organism evidence="3 4">
    <name type="scientific">Rhodotorula diobovata</name>
    <dbReference type="NCBI Taxonomy" id="5288"/>
    <lineage>
        <taxon>Eukaryota</taxon>
        <taxon>Fungi</taxon>
        <taxon>Dikarya</taxon>
        <taxon>Basidiomycota</taxon>
        <taxon>Pucciniomycotina</taxon>
        <taxon>Microbotryomycetes</taxon>
        <taxon>Sporidiobolales</taxon>
        <taxon>Sporidiobolaceae</taxon>
        <taxon>Rhodotorula</taxon>
    </lineage>
</organism>
<sequence>MTAAPASSTSPCVSTRQRQSAKKRRGTRAEEKRRTPCLRSRLRRAASALCTSAAMRASSCSYSPRHFLLFGKRGVSDMKAACRKSEWPQGPSLHRISSIREQTHILASSALVTSLHSASYCSLSFSPLLSRASLCLSSFAAFFSSFSAISAWSLLYGCAGVGQRGRS</sequence>
<evidence type="ECO:0000256" key="2">
    <source>
        <dbReference type="SAM" id="Phobius"/>
    </source>
</evidence>
<dbReference type="AlphaFoldDB" id="A0A5C5FUA4"/>
<evidence type="ECO:0000313" key="4">
    <source>
        <dbReference type="Proteomes" id="UP000311382"/>
    </source>
</evidence>
<feature type="transmembrane region" description="Helical" evidence="2">
    <location>
        <begin position="137"/>
        <end position="159"/>
    </location>
</feature>
<gene>
    <name evidence="3" type="ORF">DMC30DRAFT_397900</name>
</gene>
<feature type="compositionally biased region" description="Polar residues" evidence="1">
    <location>
        <begin position="1"/>
        <end position="18"/>
    </location>
</feature>
<keyword evidence="2" id="KW-1133">Transmembrane helix</keyword>
<keyword evidence="2" id="KW-0472">Membrane</keyword>
<keyword evidence="4" id="KW-1185">Reference proteome</keyword>
<accession>A0A5C5FUA4</accession>
<proteinExistence type="predicted"/>
<keyword evidence="2" id="KW-0812">Transmembrane</keyword>
<evidence type="ECO:0000256" key="1">
    <source>
        <dbReference type="SAM" id="MobiDB-lite"/>
    </source>
</evidence>
<evidence type="ECO:0000313" key="3">
    <source>
        <dbReference type="EMBL" id="TNY20340.1"/>
    </source>
</evidence>
<protein>
    <recommendedName>
        <fullName evidence="5">Transmembrane protein</fullName>
    </recommendedName>
</protein>
<dbReference type="Proteomes" id="UP000311382">
    <property type="component" value="Unassembled WGS sequence"/>
</dbReference>
<feature type="region of interest" description="Disordered" evidence="1">
    <location>
        <begin position="1"/>
        <end position="35"/>
    </location>
</feature>
<comment type="caution">
    <text evidence="3">The sequence shown here is derived from an EMBL/GenBank/DDBJ whole genome shotgun (WGS) entry which is preliminary data.</text>
</comment>
<dbReference type="EMBL" id="SOZI01000069">
    <property type="protein sequence ID" value="TNY20340.1"/>
    <property type="molecule type" value="Genomic_DNA"/>
</dbReference>